<dbReference type="InterPro" id="IPR010982">
    <property type="entry name" value="Lambda_DNA-bd_dom_sf"/>
</dbReference>
<dbReference type="CDD" id="cd06267">
    <property type="entry name" value="PBP1_LacI_sugar_binding-like"/>
    <property type="match status" value="1"/>
</dbReference>
<evidence type="ECO:0000313" key="5">
    <source>
        <dbReference type="EMBL" id="POH65268.1"/>
    </source>
</evidence>
<dbReference type="PANTHER" id="PTHR30146">
    <property type="entry name" value="LACI-RELATED TRANSCRIPTIONAL REPRESSOR"/>
    <property type="match status" value="1"/>
</dbReference>
<dbReference type="PANTHER" id="PTHR30146:SF109">
    <property type="entry name" value="HTH-TYPE TRANSCRIPTIONAL REGULATOR GALS"/>
    <property type="match status" value="1"/>
</dbReference>
<accession>A0A2S3ZEZ8</accession>
<dbReference type="Pfam" id="PF00356">
    <property type="entry name" value="LacI"/>
    <property type="match status" value="1"/>
</dbReference>
<dbReference type="SUPFAM" id="SSF47413">
    <property type="entry name" value="lambda repressor-like DNA-binding domains"/>
    <property type="match status" value="1"/>
</dbReference>
<keyword evidence="2" id="KW-0238">DNA-binding</keyword>
<reference evidence="5 6" key="1">
    <citation type="submission" date="2018-01" db="EMBL/GenBank/DDBJ databases">
        <title>Cryobacterium sp. nov., from glaciers in China.</title>
        <authorList>
            <person name="Liu Q."/>
            <person name="Xin Y.-H."/>
        </authorList>
    </citation>
    <scope>NUCLEOTIDE SEQUENCE [LARGE SCALE GENOMIC DNA]</scope>
    <source>
        <strain evidence="5 6">TMN-42</strain>
    </source>
</reference>
<gene>
    <name evidence="5" type="ORF">C3B61_10245</name>
</gene>
<feature type="domain" description="HTH lacI-type" evidence="4">
    <location>
        <begin position="4"/>
        <end position="58"/>
    </location>
</feature>
<name>A0A2S3ZEZ8_9MICO</name>
<dbReference type="CDD" id="cd01392">
    <property type="entry name" value="HTH_LacI"/>
    <property type="match status" value="1"/>
</dbReference>
<comment type="caution">
    <text evidence="5">The sequence shown here is derived from an EMBL/GenBank/DDBJ whole genome shotgun (WGS) entry which is preliminary data.</text>
</comment>
<dbReference type="EMBL" id="PPXD01000015">
    <property type="protein sequence ID" value="POH65268.1"/>
    <property type="molecule type" value="Genomic_DNA"/>
</dbReference>
<dbReference type="InterPro" id="IPR028082">
    <property type="entry name" value="Peripla_BP_I"/>
</dbReference>
<protein>
    <submittedName>
        <fullName evidence="5">LacI family transcriptional regulator</fullName>
    </submittedName>
</protein>
<dbReference type="Gene3D" id="3.40.50.2300">
    <property type="match status" value="2"/>
</dbReference>
<keyword evidence="1" id="KW-0805">Transcription regulation</keyword>
<evidence type="ECO:0000256" key="2">
    <source>
        <dbReference type="ARBA" id="ARBA00023125"/>
    </source>
</evidence>
<dbReference type="PROSITE" id="PS00356">
    <property type="entry name" value="HTH_LACI_1"/>
    <property type="match status" value="1"/>
</dbReference>
<dbReference type="GO" id="GO:0003700">
    <property type="term" value="F:DNA-binding transcription factor activity"/>
    <property type="evidence" value="ECO:0007669"/>
    <property type="project" value="TreeGrafter"/>
</dbReference>
<keyword evidence="3" id="KW-0804">Transcription</keyword>
<dbReference type="InterPro" id="IPR046335">
    <property type="entry name" value="LacI/GalR-like_sensor"/>
</dbReference>
<dbReference type="Pfam" id="PF13377">
    <property type="entry name" value="Peripla_BP_3"/>
    <property type="match status" value="1"/>
</dbReference>
<dbReference type="InterPro" id="IPR000843">
    <property type="entry name" value="HTH_LacI"/>
</dbReference>
<evidence type="ECO:0000256" key="1">
    <source>
        <dbReference type="ARBA" id="ARBA00023015"/>
    </source>
</evidence>
<dbReference type="SMART" id="SM00354">
    <property type="entry name" value="HTH_LACI"/>
    <property type="match status" value="1"/>
</dbReference>
<evidence type="ECO:0000259" key="4">
    <source>
        <dbReference type="PROSITE" id="PS50932"/>
    </source>
</evidence>
<dbReference type="GO" id="GO:0000976">
    <property type="term" value="F:transcription cis-regulatory region binding"/>
    <property type="evidence" value="ECO:0007669"/>
    <property type="project" value="TreeGrafter"/>
</dbReference>
<proteinExistence type="predicted"/>
<evidence type="ECO:0000313" key="6">
    <source>
        <dbReference type="Proteomes" id="UP000237340"/>
    </source>
</evidence>
<dbReference type="AlphaFoldDB" id="A0A2S3ZEZ8"/>
<dbReference type="Proteomes" id="UP000237340">
    <property type="component" value="Unassembled WGS sequence"/>
</dbReference>
<evidence type="ECO:0000256" key="3">
    <source>
        <dbReference type="ARBA" id="ARBA00023163"/>
    </source>
</evidence>
<dbReference type="Gene3D" id="1.10.260.40">
    <property type="entry name" value="lambda repressor-like DNA-binding domains"/>
    <property type="match status" value="1"/>
</dbReference>
<sequence length="341" mass="36077">MAGVRLQDVAVHAGVSMKTVSNVVHDHPHVSAAMRERVQRAIDDLGYRPNALGRRLATGRTGLIALAFADVRLAYFSELASLVSAAAASTGAGYRLLLEETSGTIDGERAVLSSSEAGLVDGMLFQPSMMTSTEVAQRRSDIPMVLLGEGAAPIGVDHVMIDNVAAANLATRHLSALGRTRIAFVGHEESGQSATSTQRLIGYQQGIEESGLVLDMSLLIPTRAIAPAEAARAVGAALDRGLRFDGLVCRDDLAAIGALRALQERGIRIPDDVAVVGWDDISFAAVTFPSLTTIAPDMPALARVALEMLEERIMGYTGLGRHRLVDFDLVIRESAPAVPHG</sequence>
<keyword evidence="6" id="KW-1185">Reference proteome</keyword>
<dbReference type="SUPFAM" id="SSF53822">
    <property type="entry name" value="Periplasmic binding protein-like I"/>
    <property type="match status" value="1"/>
</dbReference>
<dbReference type="RefSeq" id="WP_103460524.1">
    <property type="nucleotide sequence ID" value="NZ_PPXD01000015.1"/>
</dbReference>
<organism evidence="5 6">
    <name type="scientific">Cryobacterium zongtaii</name>
    <dbReference type="NCBI Taxonomy" id="1259217"/>
    <lineage>
        <taxon>Bacteria</taxon>
        <taxon>Bacillati</taxon>
        <taxon>Actinomycetota</taxon>
        <taxon>Actinomycetes</taxon>
        <taxon>Micrococcales</taxon>
        <taxon>Microbacteriaceae</taxon>
        <taxon>Cryobacterium</taxon>
    </lineage>
</organism>
<dbReference type="PROSITE" id="PS50932">
    <property type="entry name" value="HTH_LACI_2"/>
    <property type="match status" value="1"/>
</dbReference>